<dbReference type="Pfam" id="PF00970">
    <property type="entry name" value="FAD_binding_6"/>
    <property type="match status" value="1"/>
</dbReference>
<dbReference type="Pfam" id="PF00175">
    <property type="entry name" value="NAD_binding_1"/>
    <property type="match status" value="1"/>
</dbReference>
<dbReference type="PANTHER" id="PTHR47354">
    <property type="entry name" value="NADH OXIDOREDUCTASE HCR"/>
    <property type="match status" value="1"/>
</dbReference>
<evidence type="ECO:0000259" key="1">
    <source>
        <dbReference type="PROSITE" id="PS51384"/>
    </source>
</evidence>
<dbReference type="InterPro" id="IPR008333">
    <property type="entry name" value="Cbr1-like_FAD-bd_dom"/>
</dbReference>
<proteinExistence type="predicted"/>
<dbReference type="InterPro" id="IPR001433">
    <property type="entry name" value="OxRdtase_FAD/NAD-bd"/>
</dbReference>
<dbReference type="Gene3D" id="2.40.30.10">
    <property type="entry name" value="Translation factors"/>
    <property type="match status" value="1"/>
</dbReference>
<dbReference type="SUPFAM" id="SSF63380">
    <property type="entry name" value="Riboflavin synthase domain-like"/>
    <property type="match status" value="1"/>
</dbReference>
<organism evidence="2 3">
    <name type="scientific">Candidatus Nephthysia bennettiae</name>
    <dbReference type="NCBI Taxonomy" id="3127016"/>
    <lineage>
        <taxon>Bacteria</taxon>
        <taxon>Bacillati</taxon>
        <taxon>Candidatus Dormiibacterota</taxon>
        <taxon>Candidatus Dormibacteria</taxon>
        <taxon>Candidatus Dormibacterales</taxon>
        <taxon>Candidatus Dormibacteraceae</taxon>
        <taxon>Candidatus Nephthysia</taxon>
    </lineage>
</organism>
<dbReference type="PRINTS" id="PR00406">
    <property type="entry name" value="CYTB5RDTASE"/>
</dbReference>
<evidence type="ECO:0000313" key="2">
    <source>
        <dbReference type="EMBL" id="MBJ7597081.1"/>
    </source>
</evidence>
<dbReference type="SUPFAM" id="SSF52343">
    <property type="entry name" value="Ferredoxin reductase-like, C-terminal NADP-linked domain"/>
    <property type="match status" value="1"/>
</dbReference>
<dbReference type="EMBL" id="JAEKNR010000036">
    <property type="protein sequence ID" value="MBJ7597081.1"/>
    <property type="molecule type" value="Genomic_DNA"/>
</dbReference>
<sequence length="251" mass="27561">MARAAVQRRLTWRLGEVVDLVDRTPHVRSIVLEVPDWPGHRAGQHVDVRLTADDGYQAQRSYSISSAPDDEGRLELTVEQIEGGEVSSYLIEELRKGDQVELRGPIGGYFVWQAGMSDPLLLVAGGSGICPLMAMLRHRAARSSTVPTRLLYSARSLQDVIYQTELEELGATGAGLEVLIALTRVRPPHWTGYDRRVDRQMLSEVAWPPEQRPLAFVCGPTPFVESVAGSLVALGHDGARIKTERFGPTGG</sequence>
<dbReference type="PROSITE" id="PS51384">
    <property type="entry name" value="FAD_FR"/>
    <property type="match status" value="1"/>
</dbReference>
<name>A0A934N5Y6_9BACT</name>
<protein>
    <submittedName>
        <fullName evidence="2">Ferredoxin reductase</fullName>
    </submittedName>
</protein>
<dbReference type="Proteomes" id="UP000612893">
    <property type="component" value="Unassembled WGS sequence"/>
</dbReference>
<dbReference type="InterPro" id="IPR001709">
    <property type="entry name" value="Flavoprot_Pyr_Nucl_cyt_Rdtase"/>
</dbReference>
<keyword evidence="3" id="KW-1185">Reference proteome</keyword>
<dbReference type="InterPro" id="IPR017927">
    <property type="entry name" value="FAD-bd_FR_type"/>
</dbReference>
<dbReference type="InterPro" id="IPR050415">
    <property type="entry name" value="MRET"/>
</dbReference>
<dbReference type="CDD" id="cd06217">
    <property type="entry name" value="FNR_iron_sulfur_binding_3"/>
    <property type="match status" value="1"/>
</dbReference>
<dbReference type="InterPro" id="IPR039261">
    <property type="entry name" value="FNR_nucleotide-bd"/>
</dbReference>
<dbReference type="PRINTS" id="PR00371">
    <property type="entry name" value="FPNCR"/>
</dbReference>
<accession>A0A934N5Y6</accession>
<dbReference type="InterPro" id="IPR017938">
    <property type="entry name" value="Riboflavin_synthase-like_b-brl"/>
</dbReference>
<gene>
    <name evidence="2" type="ORF">JF922_03205</name>
</gene>
<feature type="domain" description="FAD-binding FR-type" evidence="1">
    <location>
        <begin position="7"/>
        <end position="112"/>
    </location>
</feature>
<dbReference type="RefSeq" id="WP_338199030.1">
    <property type="nucleotide sequence ID" value="NZ_JAEKNR010000036.1"/>
</dbReference>
<reference evidence="2" key="1">
    <citation type="submission" date="2020-10" db="EMBL/GenBank/DDBJ databases">
        <title>Ca. Dormibacterota MAGs.</title>
        <authorList>
            <person name="Montgomery K."/>
        </authorList>
    </citation>
    <scope>NUCLEOTIDE SEQUENCE [LARGE SCALE GENOMIC DNA]</scope>
    <source>
        <strain evidence="2">SC8812_S17_10</strain>
    </source>
</reference>
<dbReference type="PANTHER" id="PTHR47354:SF5">
    <property type="entry name" value="PROTEIN RFBI"/>
    <property type="match status" value="1"/>
</dbReference>
<dbReference type="Gene3D" id="3.40.50.80">
    <property type="entry name" value="Nucleotide-binding domain of ferredoxin-NADP reductase (FNR) module"/>
    <property type="match status" value="1"/>
</dbReference>
<evidence type="ECO:0000313" key="3">
    <source>
        <dbReference type="Proteomes" id="UP000612893"/>
    </source>
</evidence>
<dbReference type="GO" id="GO:0016491">
    <property type="term" value="F:oxidoreductase activity"/>
    <property type="evidence" value="ECO:0007669"/>
    <property type="project" value="InterPro"/>
</dbReference>
<dbReference type="AlphaFoldDB" id="A0A934N5Y6"/>
<comment type="caution">
    <text evidence="2">The sequence shown here is derived from an EMBL/GenBank/DDBJ whole genome shotgun (WGS) entry which is preliminary data.</text>
</comment>